<comment type="caution">
    <text evidence="10">The sequence shown here is derived from an EMBL/GenBank/DDBJ whole genome shotgun (WGS) entry which is preliminary data.</text>
</comment>
<keyword evidence="2" id="KW-0902">Two-component regulatory system</keyword>
<keyword evidence="4 7" id="KW-0238">DNA-binding</keyword>
<reference evidence="10 11" key="1">
    <citation type="submission" date="2019-03" db="EMBL/GenBank/DDBJ databases">
        <title>Genomic Encyclopedia of Type Strains, Phase IV (KMG-IV): sequencing the most valuable type-strain genomes for metagenomic binning, comparative biology and taxonomic classification.</title>
        <authorList>
            <person name="Goeker M."/>
        </authorList>
    </citation>
    <scope>NUCLEOTIDE SEQUENCE [LARGE SCALE GENOMIC DNA]</scope>
    <source>
        <strain evidence="10 11">LX-B</strain>
    </source>
</reference>
<evidence type="ECO:0000256" key="7">
    <source>
        <dbReference type="PROSITE-ProRule" id="PRU01091"/>
    </source>
</evidence>
<dbReference type="GO" id="GO:0032993">
    <property type="term" value="C:protein-DNA complex"/>
    <property type="evidence" value="ECO:0007669"/>
    <property type="project" value="TreeGrafter"/>
</dbReference>
<dbReference type="InterPro" id="IPR016032">
    <property type="entry name" value="Sig_transdc_resp-reg_C-effctor"/>
</dbReference>
<keyword evidence="3" id="KW-0805">Transcription regulation</keyword>
<evidence type="ECO:0000256" key="5">
    <source>
        <dbReference type="ARBA" id="ARBA00023163"/>
    </source>
</evidence>
<feature type="domain" description="OmpR/PhoB-type" evidence="9">
    <location>
        <begin position="171"/>
        <end position="272"/>
    </location>
</feature>
<evidence type="ECO:0000256" key="6">
    <source>
        <dbReference type="PROSITE-ProRule" id="PRU00169"/>
    </source>
</evidence>
<dbReference type="EMBL" id="SLUN01000006">
    <property type="protein sequence ID" value="TCL72419.1"/>
    <property type="molecule type" value="Genomic_DNA"/>
</dbReference>
<dbReference type="InterPro" id="IPR001789">
    <property type="entry name" value="Sig_transdc_resp-reg_receiver"/>
</dbReference>
<name>A0A4R1S0H6_HYDET</name>
<dbReference type="PROSITE" id="PS51755">
    <property type="entry name" value="OMPR_PHOB"/>
    <property type="match status" value="1"/>
</dbReference>
<keyword evidence="5" id="KW-0804">Transcription</keyword>
<dbReference type="Gene3D" id="6.10.250.690">
    <property type="match status" value="1"/>
</dbReference>
<dbReference type="CDD" id="cd00383">
    <property type="entry name" value="trans_reg_C"/>
    <property type="match status" value="1"/>
</dbReference>
<dbReference type="InterPro" id="IPR039420">
    <property type="entry name" value="WalR-like"/>
</dbReference>
<evidence type="ECO:0000256" key="1">
    <source>
        <dbReference type="ARBA" id="ARBA00022553"/>
    </source>
</evidence>
<dbReference type="Pfam" id="PF00486">
    <property type="entry name" value="Trans_reg_C"/>
    <property type="match status" value="1"/>
</dbReference>
<dbReference type="PANTHER" id="PTHR48111:SF73">
    <property type="entry name" value="ALKALINE PHOSPHATASE SYNTHESIS TRANSCRIPTIONAL REGULATORY PROTEIN PHOP"/>
    <property type="match status" value="1"/>
</dbReference>
<evidence type="ECO:0000256" key="4">
    <source>
        <dbReference type="ARBA" id="ARBA00023125"/>
    </source>
</evidence>
<dbReference type="GO" id="GO:0000156">
    <property type="term" value="F:phosphorelay response regulator activity"/>
    <property type="evidence" value="ECO:0007669"/>
    <property type="project" value="TreeGrafter"/>
</dbReference>
<feature type="domain" description="Response regulatory" evidence="8">
    <location>
        <begin position="47"/>
        <end position="160"/>
    </location>
</feature>
<dbReference type="InterPro" id="IPR036388">
    <property type="entry name" value="WH-like_DNA-bd_sf"/>
</dbReference>
<sequence>MAGGFRRSQRAAAQLWRFCVFWFAAAPAERNRGRDTELLNRGDGMARILVVEDELKIQQIVRAYLEKEGFEVVTAADGLKALEAAKASRPDLIVLDLMLPGLPGEEVLSRLRQTSDVPVIILSAKSSEDERIFGLNIGADDYLIKPFSPRELVARVLAHLRRSKPAGASRETRLSFNGGRLAILPDQHQVLREEQAVNLTPTEFKMLLLLAQAPGRVFSRAQLLEQAQGYSFEGYDRTVDSHIKNLRQKIEPNPNEPLFIQTVFGVGYKFGGSRDAIGDS</sequence>
<proteinExistence type="predicted"/>
<accession>A0A4R1S0H6</accession>
<dbReference type="GO" id="GO:0005829">
    <property type="term" value="C:cytosol"/>
    <property type="evidence" value="ECO:0007669"/>
    <property type="project" value="TreeGrafter"/>
</dbReference>
<feature type="modified residue" description="4-aspartylphosphate" evidence="6">
    <location>
        <position position="96"/>
    </location>
</feature>
<dbReference type="Gene3D" id="3.40.50.2300">
    <property type="match status" value="1"/>
</dbReference>
<dbReference type="Proteomes" id="UP000295008">
    <property type="component" value="Unassembled WGS sequence"/>
</dbReference>
<organism evidence="10 11">
    <name type="scientific">Hydrogenispora ethanolica</name>
    <dbReference type="NCBI Taxonomy" id="1082276"/>
    <lineage>
        <taxon>Bacteria</taxon>
        <taxon>Bacillati</taxon>
        <taxon>Bacillota</taxon>
        <taxon>Hydrogenispora</taxon>
    </lineage>
</organism>
<evidence type="ECO:0000313" key="10">
    <source>
        <dbReference type="EMBL" id="TCL72419.1"/>
    </source>
</evidence>
<dbReference type="SUPFAM" id="SSF52172">
    <property type="entry name" value="CheY-like"/>
    <property type="match status" value="1"/>
</dbReference>
<dbReference type="SUPFAM" id="SSF46894">
    <property type="entry name" value="C-terminal effector domain of the bipartite response regulators"/>
    <property type="match status" value="1"/>
</dbReference>
<evidence type="ECO:0000256" key="2">
    <source>
        <dbReference type="ARBA" id="ARBA00023012"/>
    </source>
</evidence>
<keyword evidence="11" id="KW-1185">Reference proteome</keyword>
<feature type="DNA-binding region" description="OmpR/PhoB-type" evidence="7">
    <location>
        <begin position="171"/>
        <end position="272"/>
    </location>
</feature>
<protein>
    <submittedName>
        <fullName evidence="10">DNA-binding response OmpR family regulator</fullName>
    </submittedName>
</protein>
<evidence type="ECO:0000313" key="11">
    <source>
        <dbReference type="Proteomes" id="UP000295008"/>
    </source>
</evidence>
<dbReference type="GO" id="GO:0000976">
    <property type="term" value="F:transcription cis-regulatory region binding"/>
    <property type="evidence" value="ECO:0007669"/>
    <property type="project" value="TreeGrafter"/>
</dbReference>
<dbReference type="CDD" id="cd17574">
    <property type="entry name" value="REC_OmpR"/>
    <property type="match status" value="1"/>
</dbReference>
<evidence type="ECO:0000259" key="8">
    <source>
        <dbReference type="PROSITE" id="PS50110"/>
    </source>
</evidence>
<dbReference type="Gene3D" id="1.10.10.10">
    <property type="entry name" value="Winged helix-like DNA-binding domain superfamily/Winged helix DNA-binding domain"/>
    <property type="match status" value="1"/>
</dbReference>
<dbReference type="SMART" id="SM00862">
    <property type="entry name" value="Trans_reg_C"/>
    <property type="match status" value="1"/>
</dbReference>
<dbReference type="PANTHER" id="PTHR48111">
    <property type="entry name" value="REGULATOR OF RPOS"/>
    <property type="match status" value="1"/>
</dbReference>
<keyword evidence="1 6" id="KW-0597">Phosphoprotein</keyword>
<dbReference type="FunFam" id="3.40.50.2300:FF:000001">
    <property type="entry name" value="DNA-binding response regulator PhoB"/>
    <property type="match status" value="1"/>
</dbReference>
<dbReference type="GO" id="GO:0006355">
    <property type="term" value="P:regulation of DNA-templated transcription"/>
    <property type="evidence" value="ECO:0007669"/>
    <property type="project" value="InterPro"/>
</dbReference>
<evidence type="ECO:0000256" key="3">
    <source>
        <dbReference type="ARBA" id="ARBA00023015"/>
    </source>
</evidence>
<dbReference type="Pfam" id="PF00072">
    <property type="entry name" value="Response_reg"/>
    <property type="match status" value="1"/>
</dbReference>
<dbReference type="FunFam" id="1.10.10.10:FF:000018">
    <property type="entry name" value="DNA-binding response regulator ResD"/>
    <property type="match status" value="1"/>
</dbReference>
<gene>
    <name evidence="10" type="ORF">EDC14_1006132</name>
</gene>
<evidence type="ECO:0000259" key="9">
    <source>
        <dbReference type="PROSITE" id="PS51755"/>
    </source>
</evidence>
<dbReference type="SMART" id="SM00448">
    <property type="entry name" value="REC"/>
    <property type="match status" value="1"/>
</dbReference>
<dbReference type="InterPro" id="IPR011006">
    <property type="entry name" value="CheY-like_superfamily"/>
</dbReference>
<dbReference type="AlphaFoldDB" id="A0A4R1S0H6"/>
<dbReference type="PROSITE" id="PS50110">
    <property type="entry name" value="RESPONSE_REGULATORY"/>
    <property type="match status" value="1"/>
</dbReference>
<dbReference type="InterPro" id="IPR001867">
    <property type="entry name" value="OmpR/PhoB-type_DNA-bd"/>
</dbReference>